<evidence type="ECO:0000313" key="5">
    <source>
        <dbReference type="Proteomes" id="UP001215280"/>
    </source>
</evidence>
<dbReference type="AlphaFoldDB" id="A0AAD7KCD9"/>
<dbReference type="CDD" id="cd00167">
    <property type="entry name" value="SANT"/>
    <property type="match status" value="1"/>
</dbReference>
<feature type="compositionally biased region" description="Basic residues" evidence="2">
    <location>
        <begin position="394"/>
        <end position="412"/>
    </location>
</feature>
<sequence>MCQDQYQFSLRPVQASIAQHPIPIDPALISLPGGTDLDLTHGPSIAKAIGLKPAEKVAGSRRKGKERADTKGKKRQRGSSGSEDDSEPATKRGRPAGSGNYSKEDTGKLFDLIQKELPVGQKGWKEIHRQFNRWAVLSGRPKRSPKSLENKFKQYLKIKKPTGSATCPPEVKRAHELEDLINTHVGTRDLSDSEFDDDFDGASSNDDIEVIEHPSASVCTAVAHRAPTPPLCRKSRASGADLANKLANAFDPETQKARDDARSQRVFENTQILTLSQQLRDAQAVVENLRTQNSILQNHVHDLERARDRAELKLELLDITKAGGSIRGRSRHHSRPRDYRSRKKELGMERVRGKIRCERIYPDCGAMTYWVSDPSTDDYEDENENPWDTFNYKRRSRSRHTTSHRAVSRRHTPTPGPSRIRDSCPSAVTGNAVELVMTPHRGGPEVALLISPAAQNNGTGLDGN</sequence>
<evidence type="ECO:0000256" key="1">
    <source>
        <dbReference type="SAM" id="Coils"/>
    </source>
</evidence>
<evidence type="ECO:0000256" key="2">
    <source>
        <dbReference type="SAM" id="MobiDB-lite"/>
    </source>
</evidence>
<reference evidence="4" key="1">
    <citation type="submission" date="2023-03" db="EMBL/GenBank/DDBJ databases">
        <title>Massive genome expansion in bonnet fungi (Mycena s.s.) driven by repeated elements and novel gene families across ecological guilds.</title>
        <authorList>
            <consortium name="Lawrence Berkeley National Laboratory"/>
            <person name="Harder C.B."/>
            <person name="Miyauchi S."/>
            <person name="Viragh M."/>
            <person name="Kuo A."/>
            <person name="Thoen E."/>
            <person name="Andreopoulos B."/>
            <person name="Lu D."/>
            <person name="Skrede I."/>
            <person name="Drula E."/>
            <person name="Henrissat B."/>
            <person name="Morin E."/>
            <person name="Kohler A."/>
            <person name="Barry K."/>
            <person name="LaButti K."/>
            <person name="Morin E."/>
            <person name="Salamov A."/>
            <person name="Lipzen A."/>
            <person name="Mereny Z."/>
            <person name="Hegedus B."/>
            <person name="Baldrian P."/>
            <person name="Stursova M."/>
            <person name="Weitz H."/>
            <person name="Taylor A."/>
            <person name="Grigoriev I.V."/>
            <person name="Nagy L.G."/>
            <person name="Martin F."/>
            <person name="Kauserud H."/>
        </authorList>
    </citation>
    <scope>NUCLEOTIDE SEQUENCE</scope>
    <source>
        <strain evidence="4">CBHHK188m</strain>
    </source>
</reference>
<gene>
    <name evidence="4" type="ORF">DFH07DRAFT_728656</name>
</gene>
<dbReference type="InterPro" id="IPR049203">
    <property type="entry name" value="DUF6818"/>
</dbReference>
<keyword evidence="5" id="KW-1185">Reference proteome</keyword>
<dbReference type="Proteomes" id="UP001215280">
    <property type="component" value="Unassembled WGS sequence"/>
</dbReference>
<evidence type="ECO:0000259" key="3">
    <source>
        <dbReference type="Pfam" id="PF20681"/>
    </source>
</evidence>
<protein>
    <recommendedName>
        <fullName evidence="3">DUF6818 domain-containing protein</fullName>
    </recommendedName>
</protein>
<dbReference type="EMBL" id="JARJLG010000004">
    <property type="protein sequence ID" value="KAJ7781711.1"/>
    <property type="molecule type" value="Genomic_DNA"/>
</dbReference>
<evidence type="ECO:0000313" key="4">
    <source>
        <dbReference type="EMBL" id="KAJ7781711.1"/>
    </source>
</evidence>
<name>A0AAD7KCD9_9AGAR</name>
<dbReference type="InterPro" id="IPR001005">
    <property type="entry name" value="SANT/Myb"/>
</dbReference>
<proteinExistence type="predicted"/>
<dbReference type="Pfam" id="PF20681">
    <property type="entry name" value="DUF6818"/>
    <property type="match status" value="1"/>
</dbReference>
<keyword evidence="1" id="KW-0175">Coiled coil</keyword>
<feature type="coiled-coil region" evidence="1">
    <location>
        <begin position="272"/>
        <end position="320"/>
    </location>
</feature>
<accession>A0AAD7KCD9</accession>
<comment type="caution">
    <text evidence="4">The sequence shown here is derived from an EMBL/GenBank/DDBJ whole genome shotgun (WGS) entry which is preliminary data.</text>
</comment>
<feature type="region of interest" description="Disordered" evidence="2">
    <location>
        <begin position="50"/>
        <end position="105"/>
    </location>
</feature>
<dbReference type="PANTHER" id="PTHR34409:SF1">
    <property type="entry name" value="MYB-LIKE DOMAIN-CONTAINING PROTEIN"/>
    <property type="match status" value="1"/>
</dbReference>
<dbReference type="PANTHER" id="PTHR34409">
    <property type="entry name" value="SET DOMAIN-CONTAINING PROTEIN"/>
    <property type="match status" value="1"/>
</dbReference>
<feature type="domain" description="DUF6818" evidence="3">
    <location>
        <begin position="118"/>
        <end position="197"/>
    </location>
</feature>
<organism evidence="4 5">
    <name type="scientific">Mycena maculata</name>
    <dbReference type="NCBI Taxonomy" id="230809"/>
    <lineage>
        <taxon>Eukaryota</taxon>
        <taxon>Fungi</taxon>
        <taxon>Dikarya</taxon>
        <taxon>Basidiomycota</taxon>
        <taxon>Agaricomycotina</taxon>
        <taxon>Agaricomycetes</taxon>
        <taxon>Agaricomycetidae</taxon>
        <taxon>Agaricales</taxon>
        <taxon>Marasmiineae</taxon>
        <taxon>Mycenaceae</taxon>
        <taxon>Mycena</taxon>
    </lineage>
</organism>
<feature type="region of interest" description="Disordered" evidence="2">
    <location>
        <begin position="394"/>
        <end position="424"/>
    </location>
</feature>